<proteinExistence type="inferred from homology"/>
<name>A0A1Y1W6D0_9FUNG</name>
<evidence type="ECO:0000256" key="1">
    <source>
        <dbReference type="ARBA" id="ARBA00004123"/>
    </source>
</evidence>
<dbReference type="GO" id="GO:0003677">
    <property type="term" value="F:DNA binding"/>
    <property type="evidence" value="ECO:0007669"/>
    <property type="project" value="UniProtKB-KW"/>
</dbReference>
<dbReference type="GO" id="GO:0006260">
    <property type="term" value="P:DNA replication"/>
    <property type="evidence" value="ECO:0007669"/>
    <property type="project" value="UniProtKB-KW"/>
</dbReference>
<dbReference type="Pfam" id="PF01336">
    <property type="entry name" value="tRNA_anti-codon"/>
    <property type="match status" value="1"/>
</dbReference>
<keyword evidence="5 9" id="KW-0863">Zinc-finger</keyword>
<evidence type="ECO:0000259" key="12">
    <source>
        <dbReference type="Pfam" id="PF08646"/>
    </source>
</evidence>
<keyword evidence="7 9" id="KW-0238">DNA-binding</keyword>
<dbReference type="Pfam" id="PF08646">
    <property type="entry name" value="Rep_fac-A_C"/>
    <property type="match status" value="1"/>
</dbReference>
<evidence type="ECO:0000259" key="11">
    <source>
        <dbReference type="Pfam" id="PF01336"/>
    </source>
</evidence>
<dbReference type="InterPro" id="IPR047192">
    <property type="entry name" value="Euk_RPA1_DBD_C"/>
</dbReference>
<dbReference type="Gene3D" id="2.40.50.140">
    <property type="entry name" value="Nucleic acid-binding proteins"/>
    <property type="match status" value="4"/>
</dbReference>
<evidence type="ECO:0000256" key="6">
    <source>
        <dbReference type="ARBA" id="ARBA00022833"/>
    </source>
</evidence>
<dbReference type="EMBL" id="MCFD01000008">
    <property type="protein sequence ID" value="ORX69100.1"/>
    <property type="molecule type" value="Genomic_DNA"/>
</dbReference>
<dbReference type="InterPro" id="IPR004591">
    <property type="entry name" value="Rfa1"/>
</dbReference>
<keyword evidence="3 9" id="KW-0235">DNA replication</keyword>
<evidence type="ECO:0000259" key="13">
    <source>
        <dbReference type="Pfam" id="PF16900"/>
    </source>
</evidence>
<dbReference type="FunFam" id="2.40.50.140:FF:000041">
    <property type="entry name" value="Replication protein A subunit"/>
    <property type="match status" value="1"/>
</dbReference>
<dbReference type="CDD" id="cd04476">
    <property type="entry name" value="RPA1_DBD_C"/>
    <property type="match status" value="1"/>
</dbReference>
<reference evidence="14 15" key="1">
    <citation type="submission" date="2016-07" db="EMBL/GenBank/DDBJ databases">
        <title>Pervasive Adenine N6-methylation of Active Genes in Fungi.</title>
        <authorList>
            <consortium name="DOE Joint Genome Institute"/>
            <person name="Mondo S.J."/>
            <person name="Dannebaum R.O."/>
            <person name="Kuo R.C."/>
            <person name="Labutti K."/>
            <person name="Haridas S."/>
            <person name="Kuo A."/>
            <person name="Salamov A."/>
            <person name="Ahrendt S.R."/>
            <person name="Lipzen A."/>
            <person name="Sullivan W."/>
            <person name="Andreopoulos W.B."/>
            <person name="Clum A."/>
            <person name="Lindquist E."/>
            <person name="Daum C."/>
            <person name="Ramamoorthy G.K."/>
            <person name="Gryganskyi A."/>
            <person name="Culley D."/>
            <person name="Magnuson J.K."/>
            <person name="James T.Y."/>
            <person name="O'Malley M.A."/>
            <person name="Stajich J.E."/>
            <person name="Spatafora J.W."/>
            <person name="Visel A."/>
            <person name="Grigoriev I.V."/>
        </authorList>
    </citation>
    <scope>NUCLEOTIDE SEQUENCE [LARGE SCALE GENOMIC DNA]</scope>
    <source>
        <strain evidence="14 15">ATCC 12442</strain>
    </source>
</reference>
<protein>
    <recommendedName>
        <fullName evidence="9">Replication protein A subunit</fullName>
    </recommendedName>
</protein>
<dbReference type="CDD" id="cd04475">
    <property type="entry name" value="RPA1_DBD_B"/>
    <property type="match status" value="1"/>
</dbReference>
<dbReference type="GO" id="GO:0006281">
    <property type="term" value="P:DNA repair"/>
    <property type="evidence" value="ECO:0007669"/>
    <property type="project" value="InterPro"/>
</dbReference>
<dbReference type="RefSeq" id="XP_040742832.1">
    <property type="nucleotide sequence ID" value="XM_040889503.1"/>
</dbReference>
<organism evidence="14 15">
    <name type="scientific">Linderina pennispora</name>
    <dbReference type="NCBI Taxonomy" id="61395"/>
    <lineage>
        <taxon>Eukaryota</taxon>
        <taxon>Fungi</taxon>
        <taxon>Fungi incertae sedis</taxon>
        <taxon>Zoopagomycota</taxon>
        <taxon>Kickxellomycotina</taxon>
        <taxon>Kickxellomycetes</taxon>
        <taxon>Kickxellales</taxon>
        <taxon>Kickxellaceae</taxon>
        <taxon>Linderina</taxon>
    </lineage>
</organism>
<keyword evidence="6 9" id="KW-0862">Zinc</keyword>
<keyword evidence="8 9" id="KW-0539">Nucleus</keyword>
<feature type="region of interest" description="Disordered" evidence="10">
    <location>
        <begin position="1"/>
        <end position="33"/>
    </location>
</feature>
<dbReference type="GO" id="GO:0008270">
    <property type="term" value="F:zinc ion binding"/>
    <property type="evidence" value="ECO:0007669"/>
    <property type="project" value="UniProtKB-KW"/>
</dbReference>
<dbReference type="InterPro" id="IPR012340">
    <property type="entry name" value="NA-bd_OB-fold"/>
</dbReference>
<feature type="compositionally biased region" description="Polar residues" evidence="10">
    <location>
        <begin position="1"/>
        <end position="25"/>
    </location>
</feature>
<feature type="domain" description="Replication protein A OB" evidence="13">
    <location>
        <begin position="294"/>
        <end position="385"/>
    </location>
</feature>
<evidence type="ECO:0000313" key="15">
    <source>
        <dbReference type="Proteomes" id="UP000193922"/>
    </source>
</evidence>
<dbReference type="Proteomes" id="UP000193922">
    <property type="component" value="Unassembled WGS sequence"/>
</dbReference>
<dbReference type="AlphaFoldDB" id="A0A1Y1W6D0"/>
<feature type="compositionally biased region" description="Basic and acidic residues" evidence="10">
    <location>
        <begin position="105"/>
        <end position="122"/>
    </location>
</feature>
<evidence type="ECO:0000256" key="5">
    <source>
        <dbReference type="ARBA" id="ARBA00022771"/>
    </source>
</evidence>
<evidence type="ECO:0000256" key="2">
    <source>
        <dbReference type="ARBA" id="ARBA00005690"/>
    </source>
</evidence>
<gene>
    <name evidence="14" type="ORF">DL89DRAFT_278459</name>
</gene>
<evidence type="ECO:0000256" key="3">
    <source>
        <dbReference type="ARBA" id="ARBA00022705"/>
    </source>
</evidence>
<dbReference type="CDD" id="cd04474">
    <property type="entry name" value="RPA1_DBD_A"/>
    <property type="match status" value="1"/>
</dbReference>
<dbReference type="InterPro" id="IPR013955">
    <property type="entry name" value="Rep_factor-A_C"/>
</dbReference>
<dbReference type="GO" id="GO:0005662">
    <property type="term" value="C:DNA replication factor A complex"/>
    <property type="evidence" value="ECO:0007669"/>
    <property type="project" value="UniProtKB-ARBA"/>
</dbReference>
<dbReference type="PANTHER" id="PTHR47165:SF4">
    <property type="entry name" value="OS03G0429900 PROTEIN"/>
    <property type="match status" value="1"/>
</dbReference>
<dbReference type="GO" id="GO:0006310">
    <property type="term" value="P:DNA recombination"/>
    <property type="evidence" value="ECO:0007669"/>
    <property type="project" value="InterPro"/>
</dbReference>
<keyword evidence="15" id="KW-1185">Reference proteome</keyword>
<dbReference type="Pfam" id="PF16900">
    <property type="entry name" value="REPA_OB_2"/>
    <property type="match status" value="1"/>
</dbReference>
<feature type="region of interest" description="Disordered" evidence="10">
    <location>
        <begin position="105"/>
        <end position="160"/>
    </location>
</feature>
<dbReference type="STRING" id="61395.A0A1Y1W6D0"/>
<accession>A0A1Y1W6D0</accession>
<dbReference type="GO" id="GO:0000781">
    <property type="term" value="C:chromosome, telomeric region"/>
    <property type="evidence" value="ECO:0007669"/>
    <property type="project" value="UniProtKB-ARBA"/>
</dbReference>
<feature type="domain" description="OB" evidence="11">
    <location>
        <begin position="185"/>
        <end position="266"/>
    </location>
</feature>
<evidence type="ECO:0000256" key="8">
    <source>
        <dbReference type="ARBA" id="ARBA00023242"/>
    </source>
</evidence>
<evidence type="ECO:0000256" key="4">
    <source>
        <dbReference type="ARBA" id="ARBA00022723"/>
    </source>
</evidence>
<dbReference type="PANTHER" id="PTHR47165">
    <property type="entry name" value="OS03G0429900 PROTEIN"/>
    <property type="match status" value="1"/>
</dbReference>
<keyword evidence="4 9" id="KW-0479">Metal-binding</keyword>
<dbReference type="GO" id="GO:0007004">
    <property type="term" value="P:telomere maintenance via telomerase"/>
    <property type="evidence" value="ECO:0007669"/>
    <property type="project" value="UniProtKB-ARBA"/>
</dbReference>
<evidence type="ECO:0000313" key="14">
    <source>
        <dbReference type="EMBL" id="ORX69100.1"/>
    </source>
</evidence>
<dbReference type="InterPro" id="IPR004365">
    <property type="entry name" value="NA-bd_OB_tRNA"/>
</dbReference>
<dbReference type="FunFam" id="2.40.50.140:FF:000090">
    <property type="entry name" value="Replication protein A subunit"/>
    <property type="match status" value="1"/>
</dbReference>
<dbReference type="SUPFAM" id="SSF50249">
    <property type="entry name" value="Nucleic acid-binding proteins"/>
    <property type="match status" value="4"/>
</dbReference>
<comment type="similarity">
    <text evidence="2 9">Belongs to the replication factor A protein 1 family.</text>
</comment>
<evidence type="ECO:0000256" key="10">
    <source>
        <dbReference type="SAM" id="MobiDB-lite"/>
    </source>
</evidence>
<feature type="compositionally biased region" description="Low complexity" evidence="10">
    <location>
        <begin position="125"/>
        <end position="134"/>
    </location>
</feature>
<sequence length="602" mass="66880">MDIQLTQGALERLSQSPNSSPIPSTNGGGAATRYRSFLSDGQHSTVAILTGRLTQLIESNTIARHTVLSITRGSASMKEGRPGDKPLLVLIILDAEVIATLDDRIGDPVKIGPEGHEEKPDASRAAAQQPQQYKPAPPTNSNASSFLSRVDSNRPNVGMPTMSTLSGAPGAVAPIASLNPYNNKWVIRARVSQKSNIKEWHKESGSGKLFSVNLIDESGEIRATIFTRNVDKFFPLLEVGKVYYITQARVSVARQQFSNVNNDYELVFEDSTEVMLCTDAGSALPQVHYEFVNLSDLGRYQKNHLTDILCVVRQSSDPVDFVSQRTQKSMTKRDLMVVDRSGFEVRLTLWGDQAMHPLSPSKGLRLGDYGGRTLSLPSMGSYTVNPDIPEAHALRGWYDQEGRQTTFQSYSAGAASSGDTVQRFESQLKTMEQVREDTAGLGDEQKYYNLKGTVVFVRNTTIAYPACSTPGCNKKVIEDPSTGQWRCEKCQKSFPAPNHRFIFSINVSDETGQNWLQCFNDIGEQLLGCTANDMMQWQEMGDPMFQKKIDEATFKEFTFRCRAKNETFNDNTRVRFTVMSMSPVDYVSETKRLARLVESYAA</sequence>
<comment type="caution">
    <text evidence="14">The sequence shown here is derived from an EMBL/GenBank/DDBJ whole genome shotgun (WGS) entry which is preliminary data.</text>
</comment>
<comment type="function">
    <text evidence="9">As part of the replication protein A (RPA/RP-A), a single-stranded DNA-binding heterotrimeric complex, may play an essential role in DNA replication, recombination and repair. Binds and stabilizes single-stranded DNA intermediates, preventing complementary DNA reannealing and recruiting different proteins involved in DNA metabolism.</text>
</comment>
<dbReference type="OrthoDB" id="1751331at2759"/>
<dbReference type="NCBIfam" id="TIGR00617">
    <property type="entry name" value="rpa1"/>
    <property type="match status" value="1"/>
</dbReference>
<comment type="subcellular location">
    <subcellularLocation>
        <location evidence="1 9">Nucleus</location>
    </subcellularLocation>
</comment>
<evidence type="ECO:0000256" key="9">
    <source>
        <dbReference type="RuleBase" id="RU364130"/>
    </source>
</evidence>
<dbReference type="FunFam" id="2.40.50.140:FF:000064">
    <property type="entry name" value="Replication protein A subunit"/>
    <property type="match status" value="1"/>
</dbReference>
<evidence type="ECO:0000256" key="7">
    <source>
        <dbReference type="ARBA" id="ARBA00023125"/>
    </source>
</evidence>
<feature type="domain" description="Replication factor A C-terminal" evidence="12">
    <location>
        <begin position="447"/>
        <end position="593"/>
    </location>
</feature>
<dbReference type="GeneID" id="63806151"/>
<dbReference type="InterPro" id="IPR031657">
    <property type="entry name" value="REPA_OB_2"/>
</dbReference>
<comment type="subunit">
    <text evidence="9">Component of the heterotrimeric canonical replication protein A complex (RPA).</text>
</comment>